<gene>
    <name evidence="1" type="ORF">X975_25268</name>
</gene>
<dbReference type="SUPFAM" id="SSF52047">
    <property type="entry name" value="RNI-like"/>
    <property type="match status" value="1"/>
</dbReference>
<dbReference type="InterPro" id="IPR032675">
    <property type="entry name" value="LRR_dom_sf"/>
</dbReference>
<dbReference type="OMA" id="CHYIKDD"/>
<dbReference type="Proteomes" id="UP000054359">
    <property type="component" value="Unassembled WGS sequence"/>
</dbReference>
<reference evidence="1 2" key="1">
    <citation type="submission" date="2013-11" db="EMBL/GenBank/DDBJ databases">
        <title>Genome sequencing of Stegodyphus mimosarum.</title>
        <authorList>
            <person name="Bechsgaard J."/>
        </authorList>
    </citation>
    <scope>NUCLEOTIDE SEQUENCE [LARGE SCALE GENOMIC DNA]</scope>
</reference>
<organism evidence="1 2">
    <name type="scientific">Stegodyphus mimosarum</name>
    <name type="common">African social velvet spider</name>
    <dbReference type="NCBI Taxonomy" id="407821"/>
    <lineage>
        <taxon>Eukaryota</taxon>
        <taxon>Metazoa</taxon>
        <taxon>Ecdysozoa</taxon>
        <taxon>Arthropoda</taxon>
        <taxon>Chelicerata</taxon>
        <taxon>Arachnida</taxon>
        <taxon>Araneae</taxon>
        <taxon>Araneomorphae</taxon>
        <taxon>Entelegynae</taxon>
        <taxon>Eresoidea</taxon>
        <taxon>Eresidae</taxon>
        <taxon>Stegodyphus</taxon>
    </lineage>
</organism>
<proteinExistence type="predicted"/>
<dbReference type="OrthoDB" id="5859291at2759"/>
<accession>A0A087V0N0</accession>
<name>A0A087V0N0_STEMI</name>
<evidence type="ECO:0000313" key="2">
    <source>
        <dbReference type="Proteomes" id="UP000054359"/>
    </source>
</evidence>
<dbReference type="AlphaFoldDB" id="A0A087V0N0"/>
<sequence>MIQNFTNCRTALAGFGTRCFYKWLNTVFNKVDHKRILDVGPDRAAAEWLLRCGASVKWQNKEWIFDYNKLQDKDINHAQWIIEEIDATESCVMHIGFHYLSGLKYLKRIKFCKCIYLEDTCMNMLSVTKDSLKHLEVISCGNVSDKGILSISALEVRSRLPSSEP</sequence>
<feature type="non-terminal residue" evidence="1">
    <location>
        <position position="165"/>
    </location>
</feature>
<evidence type="ECO:0000313" key="1">
    <source>
        <dbReference type="EMBL" id="KFM83169.1"/>
    </source>
</evidence>
<dbReference type="STRING" id="407821.A0A087V0N0"/>
<keyword evidence="2" id="KW-1185">Reference proteome</keyword>
<protein>
    <submittedName>
        <fullName evidence="1">ATP synthase subunit s, mitochondrial</fullName>
    </submittedName>
</protein>
<dbReference type="EMBL" id="KL812794">
    <property type="protein sequence ID" value="KFM83169.1"/>
    <property type="molecule type" value="Genomic_DNA"/>
</dbReference>
<dbReference type="Gene3D" id="3.80.10.10">
    <property type="entry name" value="Ribonuclease Inhibitor"/>
    <property type="match status" value="1"/>
</dbReference>